<feature type="region of interest" description="Disordered" evidence="1">
    <location>
        <begin position="1"/>
        <end position="28"/>
    </location>
</feature>
<evidence type="ECO:0000313" key="3">
    <source>
        <dbReference type="Proteomes" id="UP000324222"/>
    </source>
</evidence>
<keyword evidence="3" id="KW-1185">Reference proteome</keyword>
<feature type="compositionally biased region" description="Pro residues" evidence="1">
    <location>
        <begin position="17"/>
        <end position="28"/>
    </location>
</feature>
<name>A0A5B7KP38_PORTR</name>
<comment type="caution">
    <text evidence="2">The sequence shown here is derived from an EMBL/GenBank/DDBJ whole genome shotgun (WGS) entry which is preliminary data.</text>
</comment>
<evidence type="ECO:0000313" key="2">
    <source>
        <dbReference type="EMBL" id="MPD06575.1"/>
    </source>
</evidence>
<accession>A0A5B7KP38</accession>
<evidence type="ECO:0000256" key="1">
    <source>
        <dbReference type="SAM" id="MobiDB-lite"/>
    </source>
</evidence>
<sequence>MSPPPSYASYSTLPAFLSPPPRPGHWER</sequence>
<reference evidence="2 3" key="1">
    <citation type="submission" date="2019-05" db="EMBL/GenBank/DDBJ databases">
        <title>Another draft genome of Portunus trituberculatus and its Hox gene families provides insights of decapod evolution.</title>
        <authorList>
            <person name="Jeong J.-H."/>
            <person name="Song I."/>
            <person name="Kim S."/>
            <person name="Choi T."/>
            <person name="Kim D."/>
            <person name="Ryu S."/>
            <person name="Kim W."/>
        </authorList>
    </citation>
    <scope>NUCLEOTIDE SEQUENCE [LARGE SCALE GENOMIC DNA]</scope>
    <source>
        <tissue evidence="2">Muscle</tissue>
    </source>
</reference>
<protein>
    <submittedName>
        <fullName evidence="2">Uncharacterized protein</fullName>
    </submittedName>
</protein>
<dbReference type="AlphaFoldDB" id="A0A5B7KP38"/>
<proteinExistence type="predicted"/>
<gene>
    <name evidence="2" type="ORF">E2C01_102393</name>
</gene>
<organism evidence="2 3">
    <name type="scientific">Portunus trituberculatus</name>
    <name type="common">Swimming crab</name>
    <name type="synonym">Neptunus trituberculatus</name>
    <dbReference type="NCBI Taxonomy" id="210409"/>
    <lineage>
        <taxon>Eukaryota</taxon>
        <taxon>Metazoa</taxon>
        <taxon>Ecdysozoa</taxon>
        <taxon>Arthropoda</taxon>
        <taxon>Crustacea</taxon>
        <taxon>Multicrustacea</taxon>
        <taxon>Malacostraca</taxon>
        <taxon>Eumalacostraca</taxon>
        <taxon>Eucarida</taxon>
        <taxon>Decapoda</taxon>
        <taxon>Pleocyemata</taxon>
        <taxon>Brachyura</taxon>
        <taxon>Eubrachyura</taxon>
        <taxon>Portunoidea</taxon>
        <taxon>Portunidae</taxon>
        <taxon>Portuninae</taxon>
        <taxon>Portunus</taxon>
    </lineage>
</organism>
<dbReference type="EMBL" id="VSRR010151927">
    <property type="protein sequence ID" value="MPD06575.1"/>
    <property type="molecule type" value="Genomic_DNA"/>
</dbReference>
<dbReference type="Proteomes" id="UP000324222">
    <property type="component" value="Unassembled WGS sequence"/>
</dbReference>